<dbReference type="Gene3D" id="1.10.3380.10">
    <property type="entry name" value="Sec63 N-terminal domain-like domain"/>
    <property type="match status" value="1"/>
</dbReference>
<keyword evidence="1" id="KW-0547">Nucleotide-binding</keyword>
<gene>
    <name evidence="6" type="ORF">TSUD_55730</name>
</gene>
<accession>A0A2Z6NAA8</accession>
<dbReference type="InterPro" id="IPR035892">
    <property type="entry name" value="C2_domain_sf"/>
</dbReference>
<dbReference type="GO" id="GO:0016787">
    <property type="term" value="F:hydrolase activity"/>
    <property type="evidence" value="ECO:0007669"/>
    <property type="project" value="UniProtKB-KW"/>
</dbReference>
<evidence type="ECO:0000256" key="4">
    <source>
        <dbReference type="ARBA" id="ARBA00022840"/>
    </source>
</evidence>
<dbReference type="EMBL" id="DF973376">
    <property type="protein sequence ID" value="GAU28629.1"/>
    <property type="molecule type" value="Genomic_DNA"/>
</dbReference>
<dbReference type="GO" id="GO:0003676">
    <property type="term" value="F:nucleic acid binding"/>
    <property type="evidence" value="ECO:0007669"/>
    <property type="project" value="InterPro"/>
</dbReference>
<evidence type="ECO:0000256" key="3">
    <source>
        <dbReference type="ARBA" id="ARBA00022806"/>
    </source>
</evidence>
<dbReference type="InterPro" id="IPR004179">
    <property type="entry name" value="Sec63-dom"/>
</dbReference>
<dbReference type="SUPFAM" id="SSF52540">
    <property type="entry name" value="P-loop containing nucleoside triphosphate hydrolases"/>
    <property type="match status" value="1"/>
</dbReference>
<protein>
    <recommendedName>
        <fullName evidence="5">SEC63 domain-containing protein</fullName>
    </recommendedName>
</protein>
<dbReference type="SUPFAM" id="SSF81296">
    <property type="entry name" value="E set domains"/>
    <property type="match status" value="1"/>
</dbReference>
<dbReference type="Pfam" id="PF00270">
    <property type="entry name" value="DEAD"/>
    <property type="match status" value="1"/>
</dbReference>
<dbReference type="AlphaFoldDB" id="A0A2Z6NAA8"/>
<keyword evidence="7" id="KW-1185">Reference proteome</keyword>
<evidence type="ECO:0000256" key="1">
    <source>
        <dbReference type="ARBA" id="ARBA00022741"/>
    </source>
</evidence>
<evidence type="ECO:0000313" key="7">
    <source>
        <dbReference type="Proteomes" id="UP000242715"/>
    </source>
</evidence>
<organism evidence="6 7">
    <name type="scientific">Trifolium subterraneum</name>
    <name type="common">Subterranean clover</name>
    <dbReference type="NCBI Taxonomy" id="3900"/>
    <lineage>
        <taxon>Eukaryota</taxon>
        <taxon>Viridiplantae</taxon>
        <taxon>Streptophyta</taxon>
        <taxon>Embryophyta</taxon>
        <taxon>Tracheophyta</taxon>
        <taxon>Spermatophyta</taxon>
        <taxon>Magnoliopsida</taxon>
        <taxon>eudicotyledons</taxon>
        <taxon>Gunneridae</taxon>
        <taxon>Pentapetalae</taxon>
        <taxon>rosids</taxon>
        <taxon>fabids</taxon>
        <taxon>Fabales</taxon>
        <taxon>Fabaceae</taxon>
        <taxon>Papilionoideae</taxon>
        <taxon>50 kb inversion clade</taxon>
        <taxon>NPAAA clade</taxon>
        <taxon>Hologalegina</taxon>
        <taxon>IRL clade</taxon>
        <taxon>Trifolieae</taxon>
        <taxon>Trifolium</taxon>
    </lineage>
</organism>
<dbReference type="PANTHER" id="PTHR47961">
    <property type="entry name" value="DNA POLYMERASE THETA, PUTATIVE (AFU_ORTHOLOGUE AFUA_1G05260)-RELATED"/>
    <property type="match status" value="1"/>
</dbReference>
<evidence type="ECO:0000313" key="6">
    <source>
        <dbReference type="EMBL" id="GAU28629.1"/>
    </source>
</evidence>
<keyword evidence="4" id="KW-0067">ATP-binding</keyword>
<dbReference type="SUPFAM" id="SSF158702">
    <property type="entry name" value="Sec63 N-terminal domain-like"/>
    <property type="match status" value="1"/>
</dbReference>
<dbReference type="InterPro" id="IPR027417">
    <property type="entry name" value="P-loop_NTPase"/>
</dbReference>
<dbReference type="SMART" id="SM00973">
    <property type="entry name" value="Sec63"/>
    <property type="match status" value="1"/>
</dbReference>
<dbReference type="FunFam" id="2.60.40.150:FF:000004">
    <property type="entry name" value="RNA helicase, activating signal cointegrator 1"/>
    <property type="match status" value="1"/>
</dbReference>
<evidence type="ECO:0000256" key="2">
    <source>
        <dbReference type="ARBA" id="ARBA00022801"/>
    </source>
</evidence>
<proteinExistence type="predicted"/>
<evidence type="ECO:0000259" key="5">
    <source>
        <dbReference type="SMART" id="SM00973"/>
    </source>
</evidence>
<dbReference type="Proteomes" id="UP000242715">
    <property type="component" value="Unassembled WGS sequence"/>
</dbReference>
<reference evidence="7" key="1">
    <citation type="journal article" date="2017" name="Front. Plant Sci.">
        <title>Climate Clever Clovers: New Paradigm to Reduce the Environmental Footprint of Ruminants by Breeding Low Methanogenic Forages Utilizing Haplotype Variation.</title>
        <authorList>
            <person name="Kaur P."/>
            <person name="Appels R."/>
            <person name="Bayer P.E."/>
            <person name="Keeble-Gagnere G."/>
            <person name="Wang J."/>
            <person name="Hirakawa H."/>
            <person name="Shirasawa K."/>
            <person name="Vercoe P."/>
            <person name="Stefanova K."/>
            <person name="Durmic Z."/>
            <person name="Nichols P."/>
            <person name="Revell C."/>
            <person name="Isobe S.N."/>
            <person name="Edwards D."/>
            <person name="Erskine W."/>
        </authorList>
    </citation>
    <scope>NUCLEOTIDE SEQUENCE [LARGE SCALE GENOMIC DNA]</scope>
    <source>
        <strain evidence="7">cv. Daliak</strain>
    </source>
</reference>
<dbReference type="GO" id="GO:0004386">
    <property type="term" value="F:helicase activity"/>
    <property type="evidence" value="ECO:0007669"/>
    <property type="project" value="UniProtKB-KW"/>
</dbReference>
<keyword evidence="3" id="KW-0347">Helicase</keyword>
<dbReference type="GO" id="GO:0005524">
    <property type="term" value="F:ATP binding"/>
    <property type="evidence" value="ECO:0007669"/>
    <property type="project" value="UniProtKB-KW"/>
</dbReference>
<dbReference type="InterPro" id="IPR050474">
    <property type="entry name" value="Hel308_SKI2-like"/>
</dbReference>
<dbReference type="GO" id="GO:0005634">
    <property type="term" value="C:nucleus"/>
    <property type="evidence" value="ECO:0007669"/>
    <property type="project" value="TreeGrafter"/>
</dbReference>
<dbReference type="Gene3D" id="2.60.40.150">
    <property type="entry name" value="C2 domain"/>
    <property type="match status" value="1"/>
</dbReference>
<dbReference type="PANTHER" id="PTHR47961:SF4">
    <property type="entry name" value="ACTIVATING SIGNAL COINTEGRATOR 1 COMPLEX SUBUNIT 3"/>
    <property type="match status" value="1"/>
</dbReference>
<dbReference type="Gene3D" id="3.40.50.300">
    <property type="entry name" value="P-loop containing nucleotide triphosphate hydrolases"/>
    <property type="match status" value="2"/>
</dbReference>
<sequence>MTKLTKLLGCVHFPIDKSLQEPSTKINVLLQAYISQLKPEGLEMTYDMVFIAQGARRLLRALFEIVLKRGWAQLAEKALNLFNMVTKGMWSVQTALHQFNGIPSDEFIHQFPKLNLAAHVQPITRTVLGVELTITPDFAWYDRIHGYVEPFWVIVEDNDREYILHHEYFLLKKQYIEEAHTLNFTVPIYEPLPPQYFIRVVSDKWLGSQTVLPVSFRHLILPEKYPPPTELLDLQPLPVTALRNPSYEALYQEFNHFNPGDTGHGMHAVYVTPIKARATERCLDWKKKFGGGLVLKVVELTGHIATDLKLLRKGQLIISTLEMWDHLSRPMAHRWLVLGLSLFIIDGLHLIGDQRQGGVLEKVVSRTRCIANHVASVLHKIRFMALSTSLANANDLGEWIGATSHGIFIFPLGISLQFNIQEVDVANFEARMQAMTKPTY</sequence>
<dbReference type="OrthoDB" id="5575at2759"/>
<dbReference type="InterPro" id="IPR014756">
    <property type="entry name" value="Ig_E-set"/>
</dbReference>
<dbReference type="InterPro" id="IPR011545">
    <property type="entry name" value="DEAD/DEAH_box_helicase_dom"/>
</dbReference>
<dbReference type="Pfam" id="PF02889">
    <property type="entry name" value="Sec63"/>
    <property type="match status" value="1"/>
</dbReference>
<feature type="domain" description="SEC63" evidence="5">
    <location>
        <begin position="1"/>
        <end position="216"/>
    </location>
</feature>
<keyword evidence="2" id="KW-0378">Hydrolase</keyword>
<name>A0A2Z6NAA8_TRISU</name>